<keyword evidence="2" id="KW-1185">Reference proteome</keyword>
<dbReference type="EMBL" id="BMIG01000020">
    <property type="protein sequence ID" value="GGB13263.1"/>
    <property type="molecule type" value="Genomic_DNA"/>
</dbReference>
<evidence type="ECO:0008006" key="3">
    <source>
        <dbReference type="Google" id="ProtNLM"/>
    </source>
</evidence>
<accession>A0A916SS00</accession>
<organism evidence="1 2">
    <name type="scientific">Polaromonas eurypsychrophila</name>
    <dbReference type="NCBI Taxonomy" id="1614635"/>
    <lineage>
        <taxon>Bacteria</taxon>
        <taxon>Pseudomonadati</taxon>
        <taxon>Pseudomonadota</taxon>
        <taxon>Betaproteobacteria</taxon>
        <taxon>Burkholderiales</taxon>
        <taxon>Comamonadaceae</taxon>
        <taxon>Polaromonas</taxon>
    </lineage>
</organism>
<evidence type="ECO:0000313" key="1">
    <source>
        <dbReference type="EMBL" id="GGB13263.1"/>
    </source>
</evidence>
<sequence>MHMPLQLYTVTQAGLALLAACLGEIAVAQTSVPSLQGIYTCVDGTGRKITSDRPIAECMDRVQREINPSGTVRRVVPPQLTPPERAALEEKEKVAAEVRAREDEDKRRDRALLLRYPSRELHDKERAEALSQVGEVIKASNKRSQELAEQRKAINADLEFYKDTPGRAPASLKRRLEENDSSVAMQKRFIVEQDAEKKRVNQRFDVELGKLKQLWAAAGVAAQGKPAPAPVAVKK</sequence>
<evidence type="ECO:0000313" key="2">
    <source>
        <dbReference type="Proteomes" id="UP000620596"/>
    </source>
</evidence>
<gene>
    <name evidence="1" type="ORF">GCM10011496_37700</name>
</gene>
<reference evidence="1" key="1">
    <citation type="journal article" date="2014" name="Int. J. Syst. Evol. Microbiol.">
        <title>Complete genome sequence of Corynebacterium casei LMG S-19264T (=DSM 44701T), isolated from a smear-ripened cheese.</title>
        <authorList>
            <consortium name="US DOE Joint Genome Institute (JGI-PGF)"/>
            <person name="Walter F."/>
            <person name="Albersmeier A."/>
            <person name="Kalinowski J."/>
            <person name="Ruckert C."/>
        </authorList>
    </citation>
    <scope>NUCLEOTIDE SEQUENCE</scope>
    <source>
        <strain evidence="1">CGMCC 1.15322</strain>
    </source>
</reference>
<dbReference type="AlphaFoldDB" id="A0A916SS00"/>
<protein>
    <recommendedName>
        <fullName evidence="3">DUF4124 domain-containing protein</fullName>
    </recommendedName>
</protein>
<name>A0A916SS00_9BURK</name>
<reference evidence="1" key="2">
    <citation type="submission" date="2020-09" db="EMBL/GenBank/DDBJ databases">
        <authorList>
            <person name="Sun Q."/>
            <person name="Zhou Y."/>
        </authorList>
    </citation>
    <scope>NUCLEOTIDE SEQUENCE</scope>
    <source>
        <strain evidence="1">CGMCC 1.15322</strain>
    </source>
</reference>
<comment type="caution">
    <text evidence="1">The sequence shown here is derived from an EMBL/GenBank/DDBJ whole genome shotgun (WGS) entry which is preliminary data.</text>
</comment>
<dbReference type="Proteomes" id="UP000620596">
    <property type="component" value="Unassembled WGS sequence"/>
</dbReference>
<proteinExistence type="predicted"/>